<accession>A0ACC0UGX3</accession>
<organism evidence="1 2">
    <name type="scientific">Russula earlei</name>
    <dbReference type="NCBI Taxonomy" id="71964"/>
    <lineage>
        <taxon>Eukaryota</taxon>
        <taxon>Fungi</taxon>
        <taxon>Dikarya</taxon>
        <taxon>Basidiomycota</taxon>
        <taxon>Agaricomycotina</taxon>
        <taxon>Agaricomycetes</taxon>
        <taxon>Russulales</taxon>
        <taxon>Russulaceae</taxon>
        <taxon>Russula</taxon>
    </lineage>
</organism>
<evidence type="ECO:0000313" key="2">
    <source>
        <dbReference type="Proteomes" id="UP001207468"/>
    </source>
</evidence>
<gene>
    <name evidence="1" type="ORF">F5148DRAFT_1176466</name>
</gene>
<sequence>MLRTPFSPRLWLMSRRSLSSSPPHDVKRPRLVGLTPDDYRNGVMLAPMVRSGALPTRLFALKHGAKLVWGPEMVDKAILHAERVVDSVSGTISYNGKQERAMFTCHPIEKPYLIFQVGSADPNLAVQASRVVMNDVSGIELNCGCPKPFSTHAGMGAALLTNPDLLCSILSALRRDLPPHISVSAKIRLLPAQEDTLSLVERIVNTGINCLTIHCRTRNMRPREHALIHRLREIVDFVKGLGRDVAVIENGDCVGFKDAQRIRAITGADSVMIATAAEANPTIFSPSPLTSIEDGFILSYLRLCKYLDNHWASTKFCVSQFKDSKSSNKALRAAVIKAKGYSDLGALVGPWTGSDEFASIKAAIDARTTTPPFSLPADESTPSPPEEDTTTTPSGWRGNPDPAVVYEAPLLPANECRLMVPAGVSRQDPGTPTPITFSTAVPLFLSLSDAPGLNKSWAGVASCSGTRW</sequence>
<dbReference type="EMBL" id="JAGFNK010000034">
    <property type="protein sequence ID" value="KAI9510786.1"/>
    <property type="molecule type" value="Genomic_DNA"/>
</dbReference>
<protein>
    <submittedName>
        <fullName evidence="1">Uncharacterized protein</fullName>
    </submittedName>
</protein>
<keyword evidence="2" id="KW-1185">Reference proteome</keyword>
<dbReference type="Proteomes" id="UP001207468">
    <property type="component" value="Unassembled WGS sequence"/>
</dbReference>
<reference evidence="1" key="1">
    <citation type="submission" date="2021-03" db="EMBL/GenBank/DDBJ databases">
        <title>Evolutionary priming and transition to the ectomycorrhizal habit in an iconic lineage of mushroom-forming fungi: is preadaptation a requirement?</title>
        <authorList>
            <consortium name="DOE Joint Genome Institute"/>
            <person name="Looney B.P."/>
            <person name="Miyauchi S."/>
            <person name="Morin E."/>
            <person name="Drula E."/>
            <person name="Courty P.E."/>
            <person name="Chicoki N."/>
            <person name="Fauchery L."/>
            <person name="Kohler A."/>
            <person name="Kuo A."/>
            <person name="LaButti K."/>
            <person name="Pangilinan J."/>
            <person name="Lipzen A."/>
            <person name="Riley R."/>
            <person name="Andreopoulos W."/>
            <person name="He G."/>
            <person name="Johnson J."/>
            <person name="Barry K.W."/>
            <person name="Grigoriev I.V."/>
            <person name="Nagy L."/>
            <person name="Hibbett D."/>
            <person name="Henrissat B."/>
            <person name="Matheny P.B."/>
            <person name="Labbe J."/>
            <person name="Martin A.F."/>
        </authorList>
    </citation>
    <scope>NUCLEOTIDE SEQUENCE</scope>
    <source>
        <strain evidence="1">BPL698</strain>
    </source>
</reference>
<comment type="caution">
    <text evidence="1">The sequence shown here is derived from an EMBL/GenBank/DDBJ whole genome shotgun (WGS) entry which is preliminary data.</text>
</comment>
<name>A0ACC0UGX3_9AGAM</name>
<proteinExistence type="predicted"/>
<evidence type="ECO:0000313" key="1">
    <source>
        <dbReference type="EMBL" id="KAI9510786.1"/>
    </source>
</evidence>